<evidence type="ECO:0000256" key="11">
    <source>
        <dbReference type="SAM" id="Phobius"/>
    </source>
</evidence>
<evidence type="ECO:0000256" key="4">
    <source>
        <dbReference type="ARBA" id="ARBA00022989"/>
    </source>
</evidence>
<evidence type="ECO:0000259" key="12">
    <source>
        <dbReference type="Pfam" id="PF00999"/>
    </source>
</evidence>
<feature type="transmembrane region" description="Helical" evidence="11">
    <location>
        <begin position="62"/>
        <end position="86"/>
    </location>
</feature>
<dbReference type="PANTHER" id="PTHR10110:SF187">
    <property type="entry name" value="SODIUM_HYDROGEN EXCHANGER"/>
    <property type="match status" value="1"/>
</dbReference>
<evidence type="ECO:0000256" key="7">
    <source>
        <dbReference type="ARBA" id="ARBA00023136"/>
    </source>
</evidence>
<comment type="caution">
    <text evidence="13">The sequence shown here is derived from an EMBL/GenBank/DDBJ whole genome shotgun (WGS) entry which is preliminary data.</text>
</comment>
<feature type="transmembrane region" description="Helical" evidence="11">
    <location>
        <begin position="399"/>
        <end position="418"/>
    </location>
</feature>
<evidence type="ECO:0000256" key="8">
    <source>
        <dbReference type="ARBA" id="ARBA00023201"/>
    </source>
</evidence>
<evidence type="ECO:0000256" key="5">
    <source>
        <dbReference type="ARBA" id="ARBA00023053"/>
    </source>
</evidence>
<organism evidence="13 14">
    <name type="scientific">Pseudocohnilembus persalinus</name>
    <name type="common">Ciliate</name>
    <dbReference type="NCBI Taxonomy" id="266149"/>
    <lineage>
        <taxon>Eukaryota</taxon>
        <taxon>Sar</taxon>
        <taxon>Alveolata</taxon>
        <taxon>Ciliophora</taxon>
        <taxon>Intramacronucleata</taxon>
        <taxon>Oligohymenophorea</taxon>
        <taxon>Scuticociliatia</taxon>
        <taxon>Philasterida</taxon>
        <taxon>Pseudocohnilembidae</taxon>
        <taxon>Pseudocohnilembus</taxon>
    </lineage>
</organism>
<keyword evidence="9" id="KW-0050">Antiport</keyword>
<feature type="region of interest" description="Disordered" evidence="10">
    <location>
        <begin position="1"/>
        <end position="24"/>
    </location>
</feature>
<keyword evidence="8 9" id="KW-0739">Sodium transport</keyword>
<dbReference type="PRINTS" id="PR01084">
    <property type="entry name" value="NAHEXCHNGR"/>
</dbReference>
<feature type="transmembrane region" description="Helical" evidence="11">
    <location>
        <begin position="31"/>
        <end position="50"/>
    </location>
</feature>
<evidence type="ECO:0000313" key="13">
    <source>
        <dbReference type="EMBL" id="KRX09063.1"/>
    </source>
</evidence>
<dbReference type="NCBIfam" id="TIGR00840">
    <property type="entry name" value="b_cpa1"/>
    <property type="match status" value="1"/>
</dbReference>
<sequence length="453" mass="51397">MSEQETIQDIGGQEQPVQPEYEEPKTNTQNISAAILFMLSLLLLNEIALQKLNKYKQKYPRCFDYVQATQVTTLIGFFAGFILNLTDIINIREVMKEGFSSFFLIVLLPPILYESAINMEREFFYKNFGSILIFAVFGTLIASLSTAFLMYIVSFGLNIEHLTLTACIAFGALVSATDPVAVLSIFKEFGVDPILFSLIFGESILNDAVSIILFETTVESRENQTDTMMAILKFVYVFLGSILLGVTIGLLCAYILKHREQKRQDVQSLNKESQNTRETTILFVVPYVSYFISEGLGMSGIVSIMFCGISMARYALMNVDPQTRRLNKKLYHTLSYSFENLVFLFIGIGFVSFDLAWKECGFTLIFAMFAVIMLSRYINIGLISFILNKNRKKYKITPTYQFFIWYSGFRGAMAFALSLKATEIFVVGRIGNIMLTIVLCYAMLNEISLRQKI</sequence>
<feature type="transmembrane region" description="Helical" evidence="11">
    <location>
        <begin position="98"/>
        <end position="116"/>
    </location>
</feature>
<evidence type="ECO:0000313" key="14">
    <source>
        <dbReference type="Proteomes" id="UP000054937"/>
    </source>
</evidence>
<feature type="transmembrane region" description="Helical" evidence="11">
    <location>
        <begin position="128"/>
        <end position="153"/>
    </location>
</feature>
<keyword evidence="6 9" id="KW-0406">Ion transport</keyword>
<keyword evidence="5" id="KW-0915">Sodium</keyword>
<keyword evidence="4 11" id="KW-1133">Transmembrane helix</keyword>
<dbReference type="AlphaFoldDB" id="A0A0V0R3L9"/>
<dbReference type="Gene3D" id="6.10.140.1330">
    <property type="match status" value="1"/>
</dbReference>
<keyword evidence="3 9" id="KW-0812">Transmembrane</keyword>
<feature type="transmembrane region" description="Helical" evidence="11">
    <location>
        <begin position="159"/>
        <end position="182"/>
    </location>
</feature>
<keyword evidence="2 9" id="KW-0813">Transport</keyword>
<dbReference type="GO" id="GO:0051453">
    <property type="term" value="P:regulation of intracellular pH"/>
    <property type="evidence" value="ECO:0007669"/>
    <property type="project" value="TreeGrafter"/>
</dbReference>
<dbReference type="InterPro" id="IPR018422">
    <property type="entry name" value="Cation/H_exchanger_CPA1"/>
</dbReference>
<dbReference type="GO" id="GO:0098719">
    <property type="term" value="P:sodium ion import across plasma membrane"/>
    <property type="evidence" value="ECO:0007669"/>
    <property type="project" value="TreeGrafter"/>
</dbReference>
<dbReference type="OrthoDB" id="196264at2759"/>
<keyword evidence="7 11" id="KW-0472">Membrane</keyword>
<dbReference type="InParanoid" id="A0A0V0R3L9"/>
<name>A0A0V0R3L9_PSEPJ</name>
<protein>
    <recommendedName>
        <fullName evidence="9">Sodium/hydrogen exchanger</fullName>
    </recommendedName>
</protein>
<dbReference type="GO" id="GO:0015385">
    <property type="term" value="F:sodium:proton antiporter activity"/>
    <property type="evidence" value="ECO:0007669"/>
    <property type="project" value="InterPro"/>
</dbReference>
<dbReference type="GO" id="GO:0005886">
    <property type="term" value="C:plasma membrane"/>
    <property type="evidence" value="ECO:0007669"/>
    <property type="project" value="TreeGrafter"/>
</dbReference>
<feature type="transmembrane region" description="Helical" evidence="11">
    <location>
        <begin position="424"/>
        <end position="444"/>
    </location>
</feature>
<proteinExistence type="inferred from homology"/>
<evidence type="ECO:0000256" key="9">
    <source>
        <dbReference type="RuleBase" id="RU003722"/>
    </source>
</evidence>
<accession>A0A0V0R3L9</accession>
<feature type="domain" description="Cation/H+ exchanger transmembrane" evidence="12">
    <location>
        <begin position="78"/>
        <end position="439"/>
    </location>
</feature>
<evidence type="ECO:0000256" key="1">
    <source>
        <dbReference type="ARBA" id="ARBA00004141"/>
    </source>
</evidence>
<dbReference type="GO" id="GO:0015386">
    <property type="term" value="F:potassium:proton antiporter activity"/>
    <property type="evidence" value="ECO:0007669"/>
    <property type="project" value="TreeGrafter"/>
</dbReference>
<dbReference type="EMBL" id="LDAU01000055">
    <property type="protein sequence ID" value="KRX09063.1"/>
    <property type="molecule type" value="Genomic_DNA"/>
</dbReference>
<reference evidence="13 14" key="1">
    <citation type="journal article" date="2015" name="Sci. Rep.">
        <title>Genome of the facultative scuticociliatosis pathogen Pseudocohnilembus persalinus provides insight into its virulence through horizontal gene transfer.</title>
        <authorList>
            <person name="Xiong J."/>
            <person name="Wang G."/>
            <person name="Cheng J."/>
            <person name="Tian M."/>
            <person name="Pan X."/>
            <person name="Warren A."/>
            <person name="Jiang C."/>
            <person name="Yuan D."/>
            <person name="Miao W."/>
        </authorList>
    </citation>
    <scope>NUCLEOTIDE SEQUENCE [LARGE SCALE GENOMIC DNA]</scope>
    <source>
        <strain evidence="13">36N120E</strain>
    </source>
</reference>
<dbReference type="Pfam" id="PF00999">
    <property type="entry name" value="Na_H_Exchanger"/>
    <property type="match status" value="1"/>
</dbReference>
<evidence type="ECO:0000256" key="3">
    <source>
        <dbReference type="ARBA" id="ARBA00022692"/>
    </source>
</evidence>
<dbReference type="InterPro" id="IPR006153">
    <property type="entry name" value="Cation/H_exchanger_TM"/>
</dbReference>
<feature type="transmembrane region" description="Helical" evidence="11">
    <location>
        <begin position="363"/>
        <end position="387"/>
    </location>
</feature>
<dbReference type="Proteomes" id="UP000054937">
    <property type="component" value="Unassembled WGS sequence"/>
</dbReference>
<comment type="similarity">
    <text evidence="9">Belongs to the monovalent cation:proton antiporter 1 (CPA1) transporter (TC 2.A.36) family.</text>
</comment>
<feature type="transmembrane region" description="Helical" evidence="11">
    <location>
        <begin position="298"/>
        <end position="316"/>
    </location>
</feature>
<gene>
    <name evidence="13" type="ORF">PPERSA_01950</name>
</gene>
<feature type="transmembrane region" description="Helical" evidence="11">
    <location>
        <begin position="234"/>
        <end position="256"/>
    </location>
</feature>
<evidence type="ECO:0000256" key="6">
    <source>
        <dbReference type="ARBA" id="ARBA00023065"/>
    </source>
</evidence>
<dbReference type="OMA" id="RHTMSEH"/>
<dbReference type="InterPro" id="IPR004709">
    <property type="entry name" value="NaH_exchanger"/>
</dbReference>
<feature type="transmembrane region" description="Helical" evidence="11">
    <location>
        <begin position="194"/>
        <end position="214"/>
    </location>
</feature>
<evidence type="ECO:0000256" key="10">
    <source>
        <dbReference type="SAM" id="MobiDB-lite"/>
    </source>
</evidence>
<feature type="transmembrane region" description="Helical" evidence="11">
    <location>
        <begin position="337"/>
        <end position="357"/>
    </location>
</feature>
<comment type="subcellular location">
    <subcellularLocation>
        <location evidence="1">Membrane</location>
        <topology evidence="1">Multi-pass membrane protein</topology>
    </subcellularLocation>
</comment>
<dbReference type="PANTHER" id="PTHR10110">
    <property type="entry name" value="SODIUM/HYDROGEN EXCHANGER"/>
    <property type="match status" value="1"/>
</dbReference>
<evidence type="ECO:0000256" key="2">
    <source>
        <dbReference type="ARBA" id="ARBA00022448"/>
    </source>
</evidence>
<keyword evidence="14" id="KW-1185">Reference proteome</keyword>